<name>A0A8J3F7G8_9ACTN</name>
<accession>A0A8J3F7G8</accession>
<reference evidence="1" key="2">
    <citation type="submission" date="2020-09" db="EMBL/GenBank/DDBJ databases">
        <authorList>
            <person name="Sun Q."/>
            <person name="Ohkuma M."/>
        </authorList>
    </citation>
    <scope>NUCLEOTIDE SEQUENCE</scope>
    <source>
        <strain evidence="1">JCM 3090</strain>
    </source>
</reference>
<gene>
    <name evidence="1" type="ORF">GCM10010123_03170</name>
</gene>
<organism evidence="1 2">
    <name type="scientific">Pilimelia anulata</name>
    <dbReference type="NCBI Taxonomy" id="53371"/>
    <lineage>
        <taxon>Bacteria</taxon>
        <taxon>Bacillati</taxon>
        <taxon>Actinomycetota</taxon>
        <taxon>Actinomycetes</taxon>
        <taxon>Micromonosporales</taxon>
        <taxon>Micromonosporaceae</taxon>
        <taxon>Pilimelia</taxon>
    </lineage>
</organism>
<reference evidence="1" key="1">
    <citation type="journal article" date="2014" name="Int. J. Syst. Evol. Microbiol.">
        <title>Complete genome sequence of Corynebacterium casei LMG S-19264T (=DSM 44701T), isolated from a smear-ripened cheese.</title>
        <authorList>
            <consortium name="US DOE Joint Genome Institute (JGI-PGF)"/>
            <person name="Walter F."/>
            <person name="Albersmeier A."/>
            <person name="Kalinowski J."/>
            <person name="Ruckert C."/>
        </authorList>
    </citation>
    <scope>NUCLEOTIDE SEQUENCE</scope>
    <source>
        <strain evidence="1">JCM 3090</strain>
    </source>
</reference>
<protein>
    <recommendedName>
        <fullName evidence="3">Peptidase inhibitor family I36</fullName>
    </recommendedName>
</protein>
<dbReference type="EMBL" id="BMQB01000001">
    <property type="protein sequence ID" value="GGJ76555.1"/>
    <property type="molecule type" value="Genomic_DNA"/>
</dbReference>
<evidence type="ECO:0000313" key="1">
    <source>
        <dbReference type="EMBL" id="GGJ76555.1"/>
    </source>
</evidence>
<comment type="caution">
    <text evidence="1">The sequence shown here is derived from an EMBL/GenBank/DDBJ whole genome shotgun (WGS) entry which is preliminary data.</text>
</comment>
<evidence type="ECO:0000313" key="2">
    <source>
        <dbReference type="Proteomes" id="UP000649739"/>
    </source>
</evidence>
<dbReference type="Proteomes" id="UP000649739">
    <property type="component" value="Unassembled WGS sequence"/>
</dbReference>
<dbReference type="Pfam" id="PF03995">
    <property type="entry name" value="Inhibitor_I36"/>
    <property type="match status" value="1"/>
</dbReference>
<dbReference type="AlphaFoldDB" id="A0A8J3F7G8"/>
<evidence type="ECO:0008006" key="3">
    <source>
        <dbReference type="Google" id="ProtNLM"/>
    </source>
</evidence>
<sequence length="129" mass="13895">MVAGLLATVAAPAAAGARRGGKPCPAEALCLYEHADYQGEIVTLSTCGIFNLATFKLSTGKPWNDQASSYLNRRPAGMWSHFYHYDGSGDAGKPENWQHLFSSRADGDDPTEGWNLINPNDALDVVHVC</sequence>
<proteinExistence type="predicted"/>
<keyword evidence="2" id="KW-1185">Reference proteome</keyword>
<dbReference type="Gene3D" id="2.60.20.10">
    <property type="entry name" value="Crystallins"/>
    <property type="match status" value="1"/>
</dbReference>